<evidence type="ECO:0000256" key="1">
    <source>
        <dbReference type="ARBA" id="ARBA00023098"/>
    </source>
</evidence>
<comment type="caution">
    <text evidence="4">The sequence shown here is derived from an EMBL/GenBank/DDBJ whole genome shotgun (WGS) entry which is preliminary data.</text>
</comment>
<evidence type="ECO:0000259" key="3">
    <source>
        <dbReference type="PROSITE" id="PS51635"/>
    </source>
</evidence>
<feature type="short sequence motif" description="GXGXXG" evidence="2">
    <location>
        <begin position="9"/>
        <end position="14"/>
    </location>
</feature>
<dbReference type="PANTHER" id="PTHR46394">
    <property type="entry name" value="ANNEXIN"/>
    <property type="match status" value="1"/>
</dbReference>
<dbReference type="SUPFAM" id="SSF52151">
    <property type="entry name" value="FabD/lysophospholipase-like"/>
    <property type="match status" value="1"/>
</dbReference>
<name>A0A8J4SU53_9STRA</name>
<feature type="short sequence motif" description="DGA/G" evidence="2">
    <location>
        <begin position="183"/>
        <end position="185"/>
    </location>
</feature>
<evidence type="ECO:0000313" key="5">
    <source>
        <dbReference type="Proteomes" id="UP000702964"/>
    </source>
</evidence>
<dbReference type="PROSITE" id="PS51635">
    <property type="entry name" value="PNPLA"/>
    <property type="match status" value="1"/>
</dbReference>
<protein>
    <recommendedName>
        <fullName evidence="3">PNPLA domain-containing protein</fullName>
    </recommendedName>
</protein>
<dbReference type="InterPro" id="IPR016035">
    <property type="entry name" value="Acyl_Trfase/lysoPLipase"/>
</dbReference>
<accession>A0A8J4SU53</accession>
<dbReference type="InterPro" id="IPR002641">
    <property type="entry name" value="PNPLA_dom"/>
</dbReference>
<reference evidence="4" key="1">
    <citation type="journal article" date="2015" name="Genom Data">
        <title>Draft genome sequences of Phytophthora kernoviae and Phytophthora ramorum lineage EU2 from Scotland.</title>
        <authorList>
            <person name="Sambles C."/>
            <person name="Schlenzig A."/>
            <person name="O'Neill P."/>
            <person name="Grant M."/>
            <person name="Studholme D.J."/>
        </authorList>
    </citation>
    <scope>NUCLEOTIDE SEQUENCE</scope>
    <source>
        <strain evidence="4">00238/432</strain>
    </source>
</reference>
<dbReference type="EMBL" id="AOFI03000007">
    <property type="protein sequence ID" value="KAF4325200.1"/>
    <property type="molecule type" value="Genomic_DNA"/>
</dbReference>
<dbReference type="InterPro" id="IPR052580">
    <property type="entry name" value="Lipid_Hydrolase"/>
</dbReference>
<keyword evidence="1 2" id="KW-0443">Lipid metabolism</keyword>
<feature type="active site" description="Nucleophile" evidence="2">
    <location>
        <position position="38"/>
    </location>
</feature>
<dbReference type="AlphaFoldDB" id="A0A8J4SU53"/>
<dbReference type="GO" id="GO:0016042">
    <property type="term" value="P:lipid catabolic process"/>
    <property type="evidence" value="ECO:0007669"/>
    <property type="project" value="UniProtKB-UniRule"/>
</dbReference>
<feature type="short sequence motif" description="GXSXG" evidence="2">
    <location>
        <begin position="36"/>
        <end position="40"/>
    </location>
</feature>
<feature type="active site" description="Proton acceptor" evidence="2">
    <location>
        <position position="183"/>
    </location>
</feature>
<proteinExistence type="predicted"/>
<evidence type="ECO:0000256" key="2">
    <source>
        <dbReference type="PROSITE-ProRule" id="PRU01161"/>
    </source>
</evidence>
<dbReference type="Pfam" id="PF01734">
    <property type="entry name" value="Patatin"/>
    <property type="match status" value="1"/>
</dbReference>
<keyword evidence="2" id="KW-0378">Hydrolase</keyword>
<evidence type="ECO:0000313" key="4">
    <source>
        <dbReference type="EMBL" id="KAF4325200.1"/>
    </source>
</evidence>
<sequence>VLINGVFEGGGVKGISLAGAVKGAEDHGVEFNRVAGTSSGSIVAALLAAGYSAEEMKGIIENTPFASLLRRSPIFDTKWIGPAARLFLKKGLYSGEALECWIRDMLKKKGVRTFADLPPGKLLIIASDISNGTILVLPDDIKRFGIDPSKLEVAKAVRMSCSIPYFFDPVGLRFADQFVYIVDGALLSNFPLWLFDGERTERGGDIIPVVGFKMVGKTEGEPARIRGPLSMLQALVETMLTAHDERYIEQINRFRTVKIPTLGIKPTEFNLSVQDSTALYQSGVNAGTEFFSGWNTKNYGDQLDKQRRELRKKPADTPPLTPV</sequence>
<dbReference type="PANTHER" id="PTHR46394:SF1">
    <property type="entry name" value="PNPLA DOMAIN-CONTAINING PROTEIN"/>
    <property type="match status" value="1"/>
</dbReference>
<dbReference type="CDD" id="cd07207">
    <property type="entry name" value="Pat_ExoU_VipD_like"/>
    <property type="match status" value="1"/>
</dbReference>
<gene>
    <name evidence="4" type="ORF">G195_001299</name>
</gene>
<feature type="domain" description="PNPLA" evidence="3">
    <location>
        <begin position="5"/>
        <end position="196"/>
    </location>
</feature>
<feature type="non-terminal residue" evidence="4">
    <location>
        <position position="323"/>
    </location>
</feature>
<reference evidence="4" key="2">
    <citation type="submission" date="2020-02" db="EMBL/GenBank/DDBJ databases">
        <authorList>
            <person name="Studholme D.J."/>
        </authorList>
    </citation>
    <scope>NUCLEOTIDE SEQUENCE</scope>
    <source>
        <strain evidence="4">00238/432</strain>
    </source>
</reference>
<dbReference type="Gene3D" id="3.40.1090.10">
    <property type="entry name" value="Cytosolic phospholipase A2 catalytic domain"/>
    <property type="match status" value="2"/>
</dbReference>
<dbReference type="Proteomes" id="UP000702964">
    <property type="component" value="Unassembled WGS sequence"/>
</dbReference>
<organism evidence="4 5">
    <name type="scientific">Phytophthora kernoviae 00238/432</name>
    <dbReference type="NCBI Taxonomy" id="1284355"/>
    <lineage>
        <taxon>Eukaryota</taxon>
        <taxon>Sar</taxon>
        <taxon>Stramenopiles</taxon>
        <taxon>Oomycota</taxon>
        <taxon>Peronosporomycetes</taxon>
        <taxon>Peronosporales</taxon>
        <taxon>Peronosporaceae</taxon>
        <taxon>Phytophthora</taxon>
    </lineage>
</organism>
<dbReference type="GO" id="GO:0016787">
    <property type="term" value="F:hydrolase activity"/>
    <property type="evidence" value="ECO:0007669"/>
    <property type="project" value="UniProtKB-UniRule"/>
</dbReference>
<keyword evidence="2" id="KW-0442">Lipid degradation</keyword>